<sequence length="305" mass="33847">MTNKGLRITVPLTADVDYPGNWIVYLDCYQLKGHQQCAVGILLKELSEGGDQFARVAQATLDIPMSLEHEATAEKRAIYIRKEIIRPDDAFKGDIHRPREFRLLQTPSTHQLVEKYGSAREGSNSQKLLAPPKINSYWIDRHAWFNWHVICLFEEKESVYRAQTSSFIIVLGYDGNAGEAWCAVEPFNHQSLRDVWDEPAVGDPGAVEVYVHFNYGLGDSSDPGTSRDMDPLSIFSGADDVADICIHLVKHLEDTGVAISAFGIDLSKDAQSGLAVHESTFLAIDKSIRGFIKDLKALGAANKSI</sequence>
<dbReference type="Proteomes" id="UP000566819">
    <property type="component" value="Unassembled WGS sequence"/>
</dbReference>
<organism evidence="1 2">
    <name type="scientific">Cudoniella acicularis</name>
    <dbReference type="NCBI Taxonomy" id="354080"/>
    <lineage>
        <taxon>Eukaryota</taxon>
        <taxon>Fungi</taxon>
        <taxon>Dikarya</taxon>
        <taxon>Ascomycota</taxon>
        <taxon>Pezizomycotina</taxon>
        <taxon>Leotiomycetes</taxon>
        <taxon>Helotiales</taxon>
        <taxon>Tricladiaceae</taxon>
        <taxon>Cudoniella</taxon>
    </lineage>
</organism>
<proteinExistence type="predicted"/>
<evidence type="ECO:0000313" key="1">
    <source>
        <dbReference type="EMBL" id="KAF4616257.1"/>
    </source>
</evidence>
<gene>
    <name evidence="1" type="ORF">G7Y89_g15150</name>
</gene>
<evidence type="ECO:0000313" key="2">
    <source>
        <dbReference type="Proteomes" id="UP000566819"/>
    </source>
</evidence>
<name>A0A8H4VNL7_9HELO</name>
<dbReference type="AlphaFoldDB" id="A0A8H4VNL7"/>
<comment type="caution">
    <text evidence="1">The sequence shown here is derived from an EMBL/GenBank/DDBJ whole genome shotgun (WGS) entry which is preliminary data.</text>
</comment>
<dbReference type="EMBL" id="JAAMPI010002230">
    <property type="protein sequence ID" value="KAF4616257.1"/>
    <property type="molecule type" value="Genomic_DNA"/>
</dbReference>
<accession>A0A8H4VNL7</accession>
<keyword evidence="2" id="KW-1185">Reference proteome</keyword>
<reference evidence="1 2" key="1">
    <citation type="submission" date="2020-03" db="EMBL/GenBank/DDBJ databases">
        <title>Draft Genome Sequence of Cudoniella acicularis.</title>
        <authorList>
            <person name="Buettner E."/>
            <person name="Kellner H."/>
        </authorList>
    </citation>
    <scope>NUCLEOTIDE SEQUENCE [LARGE SCALE GENOMIC DNA]</scope>
    <source>
        <strain evidence="1 2">DSM 108380</strain>
    </source>
</reference>
<protein>
    <submittedName>
        <fullName evidence="1">Uncharacterized protein</fullName>
    </submittedName>
</protein>
<dbReference type="OrthoDB" id="5086500at2759"/>